<dbReference type="InterPro" id="IPR044822">
    <property type="entry name" value="Myb_DNA-bind_4"/>
</dbReference>
<evidence type="ECO:0000259" key="2">
    <source>
        <dbReference type="Pfam" id="PF13837"/>
    </source>
</evidence>
<dbReference type="STRING" id="300112.A0A4V3SB71"/>
<feature type="compositionally biased region" description="Basic and acidic residues" evidence="1">
    <location>
        <begin position="312"/>
        <end position="329"/>
    </location>
</feature>
<feature type="region of interest" description="Disordered" evidence="1">
    <location>
        <begin position="312"/>
        <end position="346"/>
    </location>
</feature>
<evidence type="ECO:0000313" key="4">
    <source>
        <dbReference type="Proteomes" id="UP000310200"/>
    </source>
</evidence>
<dbReference type="EMBL" id="QBLH01001480">
    <property type="protein sequence ID" value="TGZ51684.1"/>
    <property type="molecule type" value="Genomic_DNA"/>
</dbReference>
<name>A0A4V3SB71_9HYME</name>
<dbReference type="Proteomes" id="UP000310200">
    <property type="component" value="Unassembled WGS sequence"/>
</dbReference>
<protein>
    <recommendedName>
        <fullName evidence="2">Myb/SANT-like DNA-binding domain-containing protein</fullName>
    </recommendedName>
</protein>
<proteinExistence type="predicted"/>
<keyword evidence="4" id="KW-1185">Reference proteome</keyword>
<comment type="caution">
    <text evidence="3">The sequence shown here is derived from an EMBL/GenBank/DDBJ whole genome shotgun (WGS) entry which is preliminary data.</text>
</comment>
<organism evidence="3 4">
    <name type="scientific">Temnothorax longispinosus</name>
    <dbReference type="NCBI Taxonomy" id="300112"/>
    <lineage>
        <taxon>Eukaryota</taxon>
        <taxon>Metazoa</taxon>
        <taxon>Ecdysozoa</taxon>
        <taxon>Arthropoda</taxon>
        <taxon>Hexapoda</taxon>
        <taxon>Insecta</taxon>
        <taxon>Pterygota</taxon>
        <taxon>Neoptera</taxon>
        <taxon>Endopterygota</taxon>
        <taxon>Hymenoptera</taxon>
        <taxon>Apocrita</taxon>
        <taxon>Aculeata</taxon>
        <taxon>Formicoidea</taxon>
        <taxon>Formicidae</taxon>
        <taxon>Myrmicinae</taxon>
        <taxon>Temnothorax</taxon>
    </lineage>
</organism>
<evidence type="ECO:0000256" key="1">
    <source>
        <dbReference type="SAM" id="MobiDB-lite"/>
    </source>
</evidence>
<feature type="domain" description="Myb/SANT-like DNA-binding" evidence="2">
    <location>
        <begin position="79"/>
        <end position="173"/>
    </location>
</feature>
<sequence length="346" mass="39643">MDGERDFQLCTNDHGQPIVDDQGRNIYYCKITGDVAVFDNEPHTLDEASINENTNEIEKDVTQSVEPQSEGQMSATNEDRFTHEMTVKLLEIVQSKLHFLNDKMHSKKKIWADITTEMQKTGYLLTYGKKAADKCHQRWRNLEKMYHGHCRYMKSTGTGKKKPPKYFDEMHELIGEKHSSQPVNLLDSLDDVSTASASDTCSIETKSSEAINNNETDNFPDNVDNESNNIKENIDSNVSRPSIFKNVKKSVRPKVDSVSTVLKQLHEQDVEIESKRFKKFETLLEEQNKLRKQTLEQRGEFLSVLKTLIKSEAPKNKSEALKNKSEAPKKNKKRKYSSESSDSQSD</sequence>
<evidence type="ECO:0000313" key="3">
    <source>
        <dbReference type="EMBL" id="TGZ51684.1"/>
    </source>
</evidence>
<dbReference type="Gene3D" id="1.10.10.60">
    <property type="entry name" value="Homeodomain-like"/>
    <property type="match status" value="1"/>
</dbReference>
<accession>A0A4V3SB71</accession>
<dbReference type="Pfam" id="PF13837">
    <property type="entry name" value="Myb_DNA-bind_4"/>
    <property type="match status" value="1"/>
</dbReference>
<gene>
    <name evidence="3" type="ORF">DBV15_12579</name>
</gene>
<dbReference type="AlphaFoldDB" id="A0A4V3SB71"/>
<reference evidence="3 4" key="1">
    <citation type="journal article" date="2019" name="Philos. Trans. R. Soc. Lond., B, Biol. Sci.">
        <title>Ant behaviour and brain gene expression of defending hosts depend on the ecological success of the intruding social parasite.</title>
        <authorList>
            <person name="Kaur R."/>
            <person name="Stoldt M."/>
            <person name="Jongepier E."/>
            <person name="Feldmeyer B."/>
            <person name="Menzel F."/>
            <person name="Bornberg-Bauer E."/>
            <person name="Foitzik S."/>
        </authorList>
    </citation>
    <scope>NUCLEOTIDE SEQUENCE [LARGE SCALE GENOMIC DNA]</scope>
    <source>
        <tissue evidence="3">Whole body</tissue>
    </source>
</reference>